<evidence type="ECO:0000259" key="1">
    <source>
        <dbReference type="Pfam" id="PF20231"/>
    </source>
</evidence>
<reference evidence="2" key="2">
    <citation type="journal article" date="2020" name="Nat. Commun.">
        <title>Large-scale genome sequencing of mycorrhizal fungi provides insights into the early evolution of symbiotic traits.</title>
        <authorList>
            <person name="Miyauchi S."/>
            <person name="Kiss E."/>
            <person name="Kuo A."/>
            <person name="Drula E."/>
            <person name="Kohler A."/>
            <person name="Sanchez-Garcia M."/>
            <person name="Morin E."/>
            <person name="Andreopoulos B."/>
            <person name="Barry K.W."/>
            <person name="Bonito G."/>
            <person name="Buee M."/>
            <person name="Carver A."/>
            <person name="Chen C."/>
            <person name="Cichocki N."/>
            <person name="Clum A."/>
            <person name="Culley D."/>
            <person name="Crous P.W."/>
            <person name="Fauchery L."/>
            <person name="Girlanda M."/>
            <person name="Hayes R.D."/>
            <person name="Keri Z."/>
            <person name="LaButti K."/>
            <person name="Lipzen A."/>
            <person name="Lombard V."/>
            <person name="Magnuson J."/>
            <person name="Maillard F."/>
            <person name="Murat C."/>
            <person name="Nolan M."/>
            <person name="Ohm R.A."/>
            <person name="Pangilinan J."/>
            <person name="Pereira M.F."/>
            <person name="Perotto S."/>
            <person name="Peter M."/>
            <person name="Pfister S."/>
            <person name="Riley R."/>
            <person name="Sitrit Y."/>
            <person name="Stielow J.B."/>
            <person name="Szollosi G."/>
            <person name="Zifcakova L."/>
            <person name="Stursova M."/>
            <person name="Spatafora J.W."/>
            <person name="Tedersoo L."/>
            <person name="Vaario L.M."/>
            <person name="Yamada A."/>
            <person name="Yan M."/>
            <person name="Wang P."/>
            <person name="Xu J."/>
            <person name="Bruns T."/>
            <person name="Baldrian P."/>
            <person name="Vilgalys R."/>
            <person name="Dunand C."/>
            <person name="Henrissat B."/>
            <person name="Grigoriev I.V."/>
            <person name="Hibbett D."/>
            <person name="Nagy L.G."/>
            <person name="Martin F.M."/>
        </authorList>
    </citation>
    <scope>NUCLEOTIDE SEQUENCE</scope>
    <source>
        <strain evidence="2">BED1</strain>
    </source>
</reference>
<evidence type="ECO:0000313" key="2">
    <source>
        <dbReference type="EMBL" id="KAF8452793.1"/>
    </source>
</evidence>
<reference evidence="2" key="1">
    <citation type="submission" date="2019-10" db="EMBL/GenBank/DDBJ databases">
        <authorList>
            <consortium name="DOE Joint Genome Institute"/>
            <person name="Kuo A."/>
            <person name="Miyauchi S."/>
            <person name="Kiss E."/>
            <person name="Drula E."/>
            <person name="Kohler A."/>
            <person name="Sanchez-Garcia M."/>
            <person name="Andreopoulos B."/>
            <person name="Barry K.W."/>
            <person name="Bonito G."/>
            <person name="Buee M."/>
            <person name="Carver A."/>
            <person name="Chen C."/>
            <person name="Cichocki N."/>
            <person name="Clum A."/>
            <person name="Culley D."/>
            <person name="Crous P.W."/>
            <person name="Fauchery L."/>
            <person name="Girlanda M."/>
            <person name="Hayes R."/>
            <person name="Keri Z."/>
            <person name="LaButti K."/>
            <person name="Lipzen A."/>
            <person name="Lombard V."/>
            <person name="Magnuson J."/>
            <person name="Maillard F."/>
            <person name="Morin E."/>
            <person name="Murat C."/>
            <person name="Nolan M."/>
            <person name="Ohm R."/>
            <person name="Pangilinan J."/>
            <person name="Pereira M."/>
            <person name="Perotto S."/>
            <person name="Peter M."/>
            <person name="Riley R."/>
            <person name="Sitrit Y."/>
            <person name="Stielow B."/>
            <person name="Szollosi G."/>
            <person name="Zifcakova L."/>
            <person name="Stursova M."/>
            <person name="Spatafora J.W."/>
            <person name="Tedersoo L."/>
            <person name="Vaario L.-M."/>
            <person name="Yamada A."/>
            <person name="Yan M."/>
            <person name="Wang P."/>
            <person name="Xu J."/>
            <person name="Bruns T."/>
            <person name="Baldrian P."/>
            <person name="Vilgalys R."/>
            <person name="Henrissat B."/>
            <person name="Grigoriev I.V."/>
            <person name="Hibbett D."/>
            <person name="Nagy L.G."/>
            <person name="Martin F.M."/>
        </authorList>
    </citation>
    <scope>NUCLEOTIDE SEQUENCE</scope>
    <source>
        <strain evidence="2">BED1</strain>
    </source>
</reference>
<dbReference type="AlphaFoldDB" id="A0AAD4C9X7"/>
<name>A0AAD4C9X7_BOLED</name>
<evidence type="ECO:0000313" key="3">
    <source>
        <dbReference type="Proteomes" id="UP001194468"/>
    </source>
</evidence>
<dbReference type="InterPro" id="IPR046496">
    <property type="entry name" value="DUF6589"/>
</dbReference>
<protein>
    <recommendedName>
        <fullName evidence="1">DUF6589 domain-containing protein</fullName>
    </recommendedName>
</protein>
<proteinExistence type="predicted"/>
<organism evidence="2 3">
    <name type="scientific">Boletus edulis BED1</name>
    <dbReference type="NCBI Taxonomy" id="1328754"/>
    <lineage>
        <taxon>Eukaryota</taxon>
        <taxon>Fungi</taxon>
        <taxon>Dikarya</taxon>
        <taxon>Basidiomycota</taxon>
        <taxon>Agaricomycotina</taxon>
        <taxon>Agaricomycetes</taxon>
        <taxon>Agaricomycetidae</taxon>
        <taxon>Boletales</taxon>
        <taxon>Boletineae</taxon>
        <taxon>Boletaceae</taxon>
        <taxon>Boletoideae</taxon>
        <taxon>Boletus</taxon>
    </lineage>
</organism>
<comment type="caution">
    <text evidence="2">The sequence shown here is derived from an EMBL/GenBank/DDBJ whole genome shotgun (WGS) entry which is preliminary data.</text>
</comment>
<keyword evidence="3" id="KW-1185">Reference proteome</keyword>
<feature type="domain" description="DUF6589" evidence="1">
    <location>
        <begin position="219"/>
        <end position="518"/>
    </location>
</feature>
<sequence>MEPHAVDLVSQKVSDEMDVIKKTLGGTVGTITPDSLRTWDINTFIGSLVDTKAPITGHILRTAAETDHAKQKNKIKSLYTKQYIDLLKACNVIITQLAKEHSQLTIYFAAPFTFFLWTNGASRQTIEALHKCGLCISFSSLTKLINNLAAQVLDQAARFAHGPHVMCYDNINISTSIFVEQRASAPAKVQSGTFAILYEVRNGDPAHMHLSPILARAQQASDLLFSRDVLPSRDQMKSYHSQLRVHIIDILLDCCKHFENYEKPPALLHPERRKMPTGYQTKQYPLHTSTINESSVSSNIAVINDVYINQLKMTHEQLVDLAIPSINDQAMNARIRVIQLGFGLFHLCMNLIWALLHVHRGLIHQVGSLSYFFALLDRTRLGCEHPDYHTLLATLLQILRGIILNAWKAECGHTSLGAFASSNPSPDELVRIADQIILNHTTTTALDTDNAHRNFRLFTRDLLYVLELVHATSEGDFGRIEDVLGNLAMIFHGAGSNNYCSEILHFLYNIKKVWTPEFA</sequence>
<gene>
    <name evidence="2" type="ORF">L210DRAFT_3608609</name>
</gene>
<dbReference type="Pfam" id="PF20231">
    <property type="entry name" value="DUF6589"/>
    <property type="match status" value="1"/>
</dbReference>
<accession>A0AAD4C9X7</accession>
<dbReference type="EMBL" id="WHUW01000001">
    <property type="protein sequence ID" value="KAF8452793.1"/>
    <property type="molecule type" value="Genomic_DNA"/>
</dbReference>
<dbReference type="Proteomes" id="UP001194468">
    <property type="component" value="Unassembled WGS sequence"/>
</dbReference>